<feature type="compositionally biased region" description="Polar residues" evidence="4">
    <location>
        <begin position="338"/>
        <end position="360"/>
    </location>
</feature>
<dbReference type="AlphaFoldDB" id="A0AA40EPT0"/>
<evidence type="ECO:0000259" key="5">
    <source>
        <dbReference type="PROSITE" id="PS00036"/>
    </source>
</evidence>
<accession>A0AA40EPT0</accession>
<sequence length="596" mass="64990">MASSNNQFFNLPALTPEQEQQLFSVIAARQAGPYTSHNTPSGLPPTSRSLQSYNTSPAQNSFYDTSPAQGYGNMSSFQNSPDLDNENDYGGGDSGAEPLHNDTTLIGGHTRSSRSSTRSASDEVENADKRRHPDDEDDEDGNDAKRREPGEKTAKKPGRKPILTEPTSKRKAQNRAAQRAFRERKERHVKDLETKVEELEKALKNQEQSANHKIENYAAEVEKLKLELNVYKSKVMAPFNSRPVVTSRVPFGAPLTNNINDVNFEFKFPKFGAYGTPQHNYSQSASTAPKQGSQDKSSLAEQPQSISGLTGTPLFSMDSQPENDLPISPDAFFPAPSPTQFNTTSSSRHNSAESQFSPDSHFSLVGLASTTSPSASSQSNMGGGPSSSCGTSPEPFTQSPKAYKPIDTLTIIGEEQPSHDSFSGISDLNWPENFEFKGLEDMDFSNFSNFSSYRDPSTNFLVGGGVDNFFFDDAYNNLDLSIPTNSPQTDGVAHKKNLIAEIDAAKEADEVDSNGKEISCASIWEKLASCEKAKNADFDLDGLCKDLSSKAKCSGTGEGTTVVDQKSFREVMKKYLGDDCGEKFGDDFAKRSAKQS</sequence>
<protein>
    <submittedName>
        <fullName evidence="6">Transcription factor PAP1-domain-containing protein</fullName>
    </submittedName>
</protein>
<dbReference type="PANTHER" id="PTHR40621">
    <property type="entry name" value="TRANSCRIPTION FACTOR KAPC-RELATED"/>
    <property type="match status" value="1"/>
</dbReference>
<evidence type="ECO:0000313" key="7">
    <source>
        <dbReference type="Proteomes" id="UP001172155"/>
    </source>
</evidence>
<feature type="compositionally biased region" description="Basic and acidic residues" evidence="4">
    <location>
        <begin position="142"/>
        <end position="154"/>
    </location>
</feature>
<dbReference type="SUPFAM" id="SSF111430">
    <property type="entry name" value="YAP1 redox domain"/>
    <property type="match status" value="1"/>
</dbReference>
<feature type="compositionally biased region" description="Low complexity" evidence="4">
    <location>
        <begin position="368"/>
        <end position="379"/>
    </location>
</feature>
<dbReference type="PANTHER" id="PTHR40621:SF6">
    <property type="entry name" value="AP-1-LIKE TRANSCRIPTION FACTOR YAP1-RELATED"/>
    <property type="match status" value="1"/>
</dbReference>
<dbReference type="SUPFAM" id="SSF57959">
    <property type="entry name" value="Leucine zipper domain"/>
    <property type="match status" value="1"/>
</dbReference>
<reference evidence="6" key="1">
    <citation type="submission" date="2023-06" db="EMBL/GenBank/DDBJ databases">
        <title>Genome-scale phylogeny and comparative genomics of the fungal order Sordariales.</title>
        <authorList>
            <consortium name="Lawrence Berkeley National Laboratory"/>
            <person name="Hensen N."/>
            <person name="Bonometti L."/>
            <person name="Westerberg I."/>
            <person name="Brannstrom I.O."/>
            <person name="Guillou S."/>
            <person name="Cros-Aarteil S."/>
            <person name="Calhoun S."/>
            <person name="Haridas S."/>
            <person name="Kuo A."/>
            <person name="Mondo S."/>
            <person name="Pangilinan J."/>
            <person name="Riley R."/>
            <person name="LaButti K."/>
            <person name="Andreopoulos B."/>
            <person name="Lipzen A."/>
            <person name="Chen C."/>
            <person name="Yanf M."/>
            <person name="Daum C."/>
            <person name="Ng V."/>
            <person name="Clum A."/>
            <person name="Steindorff A."/>
            <person name="Ohm R."/>
            <person name="Martin F."/>
            <person name="Silar P."/>
            <person name="Natvig D."/>
            <person name="Lalanne C."/>
            <person name="Gautier V."/>
            <person name="Ament-velasquez S.L."/>
            <person name="Kruys A."/>
            <person name="Hutchinson M.I."/>
            <person name="Powell A.J."/>
            <person name="Barry K."/>
            <person name="Miller A.N."/>
            <person name="Grigoriev I.V."/>
            <person name="Debuchy R."/>
            <person name="Gladieux P."/>
            <person name="Thoren M.H."/>
            <person name="Johannesson H."/>
        </authorList>
    </citation>
    <scope>NUCLEOTIDE SEQUENCE</scope>
    <source>
        <strain evidence="6">SMH3187-1</strain>
    </source>
</reference>
<dbReference type="GO" id="GO:0033554">
    <property type="term" value="P:cellular response to stress"/>
    <property type="evidence" value="ECO:0007669"/>
    <property type="project" value="UniProtKB-ARBA"/>
</dbReference>
<keyword evidence="7" id="KW-1185">Reference proteome</keyword>
<feature type="domain" description="BZIP" evidence="5">
    <location>
        <begin position="169"/>
        <end position="184"/>
    </location>
</feature>
<dbReference type="GO" id="GO:0001228">
    <property type="term" value="F:DNA-binding transcription activator activity, RNA polymerase II-specific"/>
    <property type="evidence" value="ECO:0007669"/>
    <property type="project" value="TreeGrafter"/>
</dbReference>
<dbReference type="SMART" id="SM00338">
    <property type="entry name" value="BRLZ"/>
    <property type="match status" value="1"/>
</dbReference>
<evidence type="ECO:0000256" key="1">
    <source>
        <dbReference type="ARBA" id="ARBA00004123"/>
    </source>
</evidence>
<feature type="region of interest" description="Disordered" evidence="4">
    <location>
        <begin position="25"/>
        <end position="188"/>
    </location>
</feature>
<dbReference type="Pfam" id="PF08601">
    <property type="entry name" value="PAP1"/>
    <property type="match status" value="2"/>
</dbReference>
<evidence type="ECO:0000313" key="6">
    <source>
        <dbReference type="EMBL" id="KAK0743289.1"/>
    </source>
</evidence>
<dbReference type="InterPro" id="IPR046347">
    <property type="entry name" value="bZIP_sf"/>
</dbReference>
<feature type="region of interest" description="Disordered" evidence="4">
    <location>
        <begin position="279"/>
        <end position="401"/>
    </location>
</feature>
<comment type="caution">
    <text evidence="6">The sequence shown here is derived from an EMBL/GenBank/DDBJ whole genome shotgun (WGS) entry which is preliminary data.</text>
</comment>
<dbReference type="InterPro" id="IPR013910">
    <property type="entry name" value="TF_PAP1"/>
</dbReference>
<name>A0AA40EPT0_9PEZI</name>
<dbReference type="GO" id="GO:0090575">
    <property type="term" value="C:RNA polymerase II transcription regulator complex"/>
    <property type="evidence" value="ECO:0007669"/>
    <property type="project" value="TreeGrafter"/>
</dbReference>
<dbReference type="PROSITE" id="PS00036">
    <property type="entry name" value="BZIP_BASIC"/>
    <property type="match status" value="1"/>
</dbReference>
<feature type="compositionally biased region" description="Polar residues" evidence="4">
    <location>
        <begin position="279"/>
        <end position="310"/>
    </location>
</feature>
<dbReference type="InterPro" id="IPR050936">
    <property type="entry name" value="AP-1-like"/>
</dbReference>
<feature type="compositionally biased region" description="Polar residues" evidence="4">
    <location>
        <begin position="33"/>
        <end position="82"/>
    </location>
</feature>
<proteinExistence type="predicted"/>
<gene>
    <name evidence="6" type="ORF">B0T18DRAFT_392093</name>
</gene>
<dbReference type="EMBL" id="JAUKUD010000005">
    <property type="protein sequence ID" value="KAK0743289.1"/>
    <property type="molecule type" value="Genomic_DNA"/>
</dbReference>
<evidence type="ECO:0000256" key="3">
    <source>
        <dbReference type="ARBA" id="ARBA00023242"/>
    </source>
</evidence>
<dbReference type="CDD" id="cd14688">
    <property type="entry name" value="bZIP_YAP"/>
    <property type="match status" value="1"/>
</dbReference>
<dbReference type="InterPro" id="IPR004827">
    <property type="entry name" value="bZIP"/>
</dbReference>
<evidence type="ECO:0000256" key="4">
    <source>
        <dbReference type="SAM" id="MobiDB-lite"/>
    </source>
</evidence>
<dbReference type="GO" id="GO:0000976">
    <property type="term" value="F:transcription cis-regulatory region binding"/>
    <property type="evidence" value="ECO:0007669"/>
    <property type="project" value="InterPro"/>
</dbReference>
<dbReference type="Gene3D" id="1.20.5.170">
    <property type="match status" value="1"/>
</dbReference>
<organism evidence="6 7">
    <name type="scientific">Schizothecium vesticola</name>
    <dbReference type="NCBI Taxonomy" id="314040"/>
    <lineage>
        <taxon>Eukaryota</taxon>
        <taxon>Fungi</taxon>
        <taxon>Dikarya</taxon>
        <taxon>Ascomycota</taxon>
        <taxon>Pezizomycotina</taxon>
        <taxon>Sordariomycetes</taxon>
        <taxon>Sordariomycetidae</taxon>
        <taxon>Sordariales</taxon>
        <taxon>Schizotheciaceae</taxon>
        <taxon>Schizothecium</taxon>
    </lineage>
</organism>
<dbReference type="GO" id="GO:0005737">
    <property type="term" value="C:cytoplasm"/>
    <property type="evidence" value="ECO:0007669"/>
    <property type="project" value="UniProtKB-SubCell"/>
</dbReference>
<dbReference type="Gene3D" id="1.10.238.100">
    <property type="entry name" value="YAP1 redox domain. Chain B"/>
    <property type="match status" value="1"/>
</dbReference>
<dbReference type="Pfam" id="PF00170">
    <property type="entry name" value="bZIP_1"/>
    <property type="match status" value="1"/>
</dbReference>
<evidence type="ECO:0000256" key="2">
    <source>
        <dbReference type="ARBA" id="ARBA00004496"/>
    </source>
</evidence>
<keyword evidence="3" id="KW-0539">Nucleus</keyword>
<dbReference type="InterPro" id="IPR023167">
    <property type="entry name" value="Yap1_redox_dom_sf"/>
</dbReference>
<feature type="compositionally biased region" description="Low complexity" evidence="4">
    <location>
        <begin position="386"/>
        <end position="395"/>
    </location>
</feature>
<comment type="subcellular location">
    <subcellularLocation>
        <location evidence="2">Cytoplasm</location>
    </subcellularLocation>
    <subcellularLocation>
        <location evidence="1">Nucleus</location>
    </subcellularLocation>
</comment>
<dbReference type="Proteomes" id="UP001172155">
    <property type="component" value="Unassembled WGS sequence"/>
</dbReference>